<evidence type="ECO:0000256" key="4">
    <source>
        <dbReference type="ARBA" id="ARBA00022695"/>
    </source>
</evidence>
<organism evidence="11 12">
    <name type="scientific">Galbibacter marinus</name>
    <dbReference type="NCBI Taxonomy" id="555500"/>
    <lineage>
        <taxon>Bacteria</taxon>
        <taxon>Pseudomonadati</taxon>
        <taxon>Bacteroidota</taxon>
        <taxon>Flavobacteriia</taxon>
        <taxon>Flavobacteriales</taxon>
        <taxon>Flavobacteriaceae</taxon>
        <taxon>Galbibacter</taxon>
    </lineage>
</organism>
<dbReference type="SUPFAM" id="SSF81301">
    <property type="entry name" value="Nucleotidyltransferase"/>
    <property type="match status" value="1"/>
</dbReference>
<protein>
    <submittedName>
        <fullName evidence="11">Putative nucleotidyltransferase</fullName>
    </submittedName>
</protein>
<comment type="similarity">
    <text evidence="9">Belongs to the MntA antitoxin family.</text>
</comment>
<evidence type="ECO:0000313" key="11">
    <source>
        <dbReference type="EMBL" id="EKF53877.1"/>
    </source>
</evidence>
<keyword evidence="3 11" id="KW-0808">Transferase</keyword>
<keyword evidence="5" id="KW-0479">Metal-binding</keyword>
<dbReference type="Proteomes" id="UP000007364">
    <property type="component" value="Unassembled WGS sequence"/>
</dbReference>
<dbReference type="Gene3D" id="3.30.460.10">
    <property type="entry name" value="Beta Polymerase, domain 2"/>
    <property type="match status" value="1"/>
</dbReference>
<dbReference type="CDD" id="cd05403">
    <property type="entry name" value="NT_KNTase_like"/>
    <property type="match status" value="1"/>
</dbReference>
<dbReference type="PATRIC" id="fig|555500.3.peg.3149"/>
<evidence type="ECO:0000259" key="10">
    <source>
        <dbReference type="Pfam" id="PF01909"/>
    </source>
</evidence>
<dbReference type="EMBL" id="AMSG01000044">
    <property type="protein sequence ID" value="EKF53877.1"/>
    <property type="molecule type" value="Genomic_DNA"/>
</dbReference>
<dbReference type="AlphaFoldDB" id="K2QGQ9"/>
<evidence type="ECO:0000256" key="6">
    <source>
        <dbReference type="ARBA" id="ARBA00022741"/>
    </source>
</evidence>
<evidence type="ECO:0000256" key="7">
    <source>
        <dbReference type="ARBA" id="ARBA00022840"/>
    </source>
</evidence>
<evidence type="ECO:0000256" key="9">
    <source>
        <dbReference type="ARBA" id="ARBA00038276"/>
    </source>
</evidence>
<accession>K2QGQ9</accession>
<dbReference type="STRING" id="555500.I215_15290"/>
<dbReference type="Pfam" id="PF01909">
    <property type="entry name" value="NTP_transf_2"/>
    <property type="match status" value="1"/>
</dbReference>
<evidence type="ECO:0000256" key="5">
    <source>
        <dbReference type="ARBA" id="ARBA00022723"/>
    </source>
</evidence>
<dbReference type="PANTHER" id="PTHR33571">
    <property type="entry name" value="SSL8005 PROTEIN"/>
    <property type="match status" value="1"/>
</dbReference>
<dbReference type="OrthoDB" id="9809668at2"/>
<dbReference type="eggNOG" id="COG1669">
    <property type="taxonomic scope" value="Bacteria"/>
</dbReference>
<proteinExistence type="inferred from homology"/>
<dbReference type="InterPro" id="IPR043519">
    <property type="entry name" value="NT_sf"/>
</dbReference>
<dbReference type="InterPro" id="IPR002934">
    <property type="entry name" value="Polymerase_NTP_transf_dom"/>
</dbReference>
<keyword evidence="6" id="KW-0547">Nucleotide-binding</keyword>
<dbReference type="RefSeq" id="WP_008992880.1">
    <property type="nucleotide sequence ID" value="NZ_AMSG01000044.1"/>
</dbReference>
<reference evidence="11 12" key="1">
    <citation type="journal article" date="2012" name="J. Bacteriol.">
        <title>Genome Sequence of Galbibacter marinum Type Strain ck-I2-15.</title>
        <authorList>
            <person name="Lai Q."/>
            <person name="Li C."/>
            <person name="Shao Z."/>
        </authorList>
    </citation>
    <scope>NUCLEOTIDE SEQUENCE [LARGE SCALE GENOMIC DNA]</scope>
    <source>
        <strain evidence="12">ck-I2-15</strain>
    </source>
</reference>
<comment type="caution">
    <text evidence="11">The sequence shown here is derived from an EMBL/GenBank/DDBJ whole genome shotgun (WGS) entry which is preliminary data.</text>
</comment>
<dbReference type="GO" id="GO:0016779">
    <property type="term" value="F:nucleotidyltransferase activity"/>
    <property type="evidence" value="ECO:0007669"/>
    <property type="project" value="UniProtKB-KW"/>
</dbReference>
<keyword evidence="2" id="KW-1277">Toxin-antitoxin system</keyword>
<feature type="domain" description="Polymerase nucleotidyl transferase" evidence="10">
    <location>
        <begin position="18"/>
        <end position="95"/>
    </location>
</feature>
<evidence type="ECO:0000256" key="2">
    <source>
        <dbReference type="ARBA" id="ARBA00022649"/>
    </source>
</evidence>
<comment type="cofactor">
    <cofactor evidence="1">
        <name>Mg(2+)</name>
        <dbReference type="ChEBI" id="CHEBI:18420"/>
    </cofactor>
</comment>
<sequence>MITAEDILDKLRVLGPILTKEYAVKRVGLFGSFSDGINTDSSDIDLLVEFEGPIGWKFFSLEIFLETIFERKVDLVTKNSLKDQIKDEILKQVKYV</sequence>
<evidence type="ECO:0000256" key="3">
    <source>
        <dbReference type="ARBA" id="ARBA00022679"/>
    </source>
</evidence>
<gene>
    <name evidence="11" type="ORF">I215_15290</name>
</gene>
<keyword evidence="12" id="KW-1185">Reference proteome</keyword>
<keyword evidence="7" id="KW-0067">ATP-binding</keyword>
<evidence type="ECO:0000256" key="1">
    <source>
        <dbReference type="ARBA" id="ARBA00001946"/>
    </source>
</evidence>
<dbReference type="PANTHER" id="PTHR33571:SF14">
    <property type="entry name" value="PROTEIN ADENYLYLTRANSFERASE MJ0435-RELATED"/>
    <property type="match status" value="1"/>
</dbReference>
<evidence type="ECO:0000256" key="8">
    <source>
        <dbReference type="ARBA" id="ARBA00022842"/>
    </source>
</evidence>
<keyword evidence="8" id="KW-0460">Magnesium</keyword>
<name>K2QGQ9_9FLAO</name>
<dbReference type="GO" id="GO:0005524">
    <property type="term" value="F:ATP binding"/>
    <property type="evidence" value="ECO:0007669"/>
    <property type="project" value="UniProtKB-KW"/>
</dbReference>
<evidence type="ECO:0000313" key="12">
    <source>
        <dbReference type="Proteomes" id="UP000007364"/>
    </source>
</evidence>
<dbReference type="InterPro" id="IPR052038">
    <property type="entry name" value="Type-VII_TA_antitoxin"/>
</dbReference>
<dbReference type="GO" id="GO:0046872">
    <property type="term" value="F:metal ion binding"/>
    <property type="evidence" value="ECO:0007669"/>
    <property type="project" value="UniProtKB-KW"/>
</dbReference>
<keyword evidence="4" id="KW-0548">Nucleotidyltransferase</keyword>